<dbReference type="PROSITE" id="PS01306">
    <property type="entry name" value="UPF0054"/>
    <property type="match status" value="1"/>
</dbReference>
<evidence type="ECO:0000256" key="1">
    <source>
        <dbReference type="ARBA" id="ARBA00010875"/>
    </source>
</evidence>
<evidence type="ECO:0000256" key="2">
    <source>
        <dbReference type="ARBA" id="ARBA00022517"/>
    </source>
</evidence>
<evidence type="ECO:0000256" key="9">
    <source>
        <dbReference type="SAM" id="MobiDB-lite"/>
    </source>
</evidence>
<sequence>MSTEAPQPHDDEPPPPGLSLDVDYACPSEGLPGEDDFRHWAETALALALESDDDRPQTLEVALRLVEAEESRALNHQWRDRDRPTNVLSFPGEHLPGLPWRHLGDLVICASVVAREAAEQNKQEAAHWAHMLIHGLLHLLGHDHQQDEEAEIMEDLERRILAELGFPNPYEETRQKHTRQS</sequence>
<keyword evidence="6 8" id="KW-0378">Hydrolase</keyword>
<comment type="caution">
    <text evidence="10">The sequence shown here is derived from an EMBL/GenBank/DDBJ whole genome shotgun (WGS) entry which is preliminary data.</text>
</comment>
<dbReference type="PANTHER" id="PTHR46986:SF1">
    <property type="entry name" value="ENDORIBONUCLEASE YBEY, CHLOROPLASTIC"/>
    <property type="match status" value="1"/>
</dbReference>
<dbReference type="Proteomes" id="UP001239019">
    <property type="component" value="Unassembled WGS sequence"/>
</dbReference>
<evidence type="ECO:0000313" key="10">
    <source>
        <dbReference type="EMBL" id="MDQ2069665.1"/>
    </source>
</evidence>
<dbReference type="NCBIfam" id="TIGR00043">
    <property type="entry name" value="rRNA maturation RNase YbeY"/>
    <property type="match status" value="1"/>
</dbReference>
<keyword evidence="5 8" id="KW-0255">Endonuclease</keyword>
<dbReference type="Pfam" id="PF02130">
    <property type="entry name" value="YbeY"/>
    <property type="match status" value="1"/>
</dbReference>
<dbReference type="RefSeq" id="WP_306728162.1">
    <property type="nucleotide sequence ID" value="NZ_JAVDDT010000003.1"/>
</dbReference>
<keyword evidence="4 8" id="KW-0479">Metal-binding</keyword>
<accession>A0ABU0W6K8</accession>
<evidence type="ECO:0000256" key="4">
    <source>
        <dbReference type="ARBA" id="ARBA00022723"/>
    </source>
</evidence>
<dbReference type="HAMAP" id="MF_00009">
    <property type="entry name" value="Endoribonucl_YbeY"/>
    <property type="match status" value="1"/>
</dbReference>
<keyword evidence="11" id="KW-1185">Reference proteome</keyword>
<keyword evidence="8" id="KW-0698">rRNA processing</keyword>
<dbReference type="SUPFAM" id="SSF55486">
    <property type="entry name" value="Metalloproteases ('zincins'), catalytic domain"/>
    <property type="match status" value="1"/>
</dbReference>
<feature type="binding site" evidence="8">
    <location>
        <position position="134"/>
    </location>
    <ligand>
        <name>Zn(2+)</name>
        <dbReference type="ChEBI" id="CHEBI:29105"/>
        <note>catalytic</note>
    </ligand>
</feature>
<protein>
    <recommendedName>
        <fullName evidence="8">Endoribonuclease YbeY</fullName>
        <ecNumber evidence="8">3.1.-.-</ecNumber>
    </recommendedName>
</protein>
<evidence type="ECO:0000313" key="11">
    <source>
        <dbReference type="Proteomes" id="UP001239019"/>
    </source>
</evidence>
<dbReference type="EC" id="3.1.-.-" evidence="8"/>
<keyword evidence="7 8" id="KW-0862">Zinc</keyword>
<evidence type="ECO:0000256" key="5">
    <source>
        <dbReference type="ARBA" id="ARBA00022759"/>
    </source>
</evidence>
<gene>
    <name evidence="8 10" type="primary">ybeY</name>
    <name evidence="10" type="ORF">RBH19_07255</name>
</gene>
<comment type="cofactor">
    <cofactor evidence="8">
        <name>Zn(2+)</name>
        <dbReference type="ChEBI" id="CHEBI:29105"/>
    </cofactor>
    <text evidence="8">Binds 1 zinc ion.</text>
</comment>
<dbReference type="PANTHER" id="PTHR46986">
    <property type="entry name" value="ENDORIBONUCLEASE YBEY, CHLOROPLASTIC"/>
    <property type="match status" value="1"/>
</dbReference>
<organism evidence="10 11">
    <name type="scientific">Natronospira bacteriovora</name>
    <dbReference type="NCBI Taxonomy" id="3069753"/>
    <lineage>
        <taxon>Bacteria</taxon>
        <taxon>Pseudomonadati</taxon>
        <taxon>Pseudomonadota</taxon>
        <taxon>Gammaproteobacteria</taxon>
        <taxon>Natronospirales</taxon>
        <taxon>Natronospiraceae</taxon>
        <taxon>Natronospira</taxon>
    </lineage>
</organism>
<feature type="region of interest" description="Disordered" evidence="9">
    <location>
        <begin position="1"/>
        <end position="33"/>
    </location>
</feature>
<dbReference type="InterPro" id="IPR023091">
    <property type="entry name" value="MetalPrtase_cat_dom_sf_prd"/>
</dbReference>
<evidence type="ECO:0000256" key="7">
    <source>
        <dbReference type="ARBA" id="ARBA00022833"/>
    </source>
</evidence>
<dbReference type="EMBL" id="JAVDDT010000003">
    <property type="protein sequence ID" value="MDQ2069665.1"/>
    <property type="molecule type" value="Genomic_DNA"/>
</dbReference>
<name>A0ABU0W6K8_9GAMM</name>
<reference evidence="10 11" key="1">
    <citation type="submission" date="2023-08" db="EMBL/GenBank/DDBJ databases">
        <title>Whole-genome sequencing of halo(alkali)philic microorganisms from hypersaline lakes.</title>
        <authorList>
            <person name="Sorokin D.Y."/>
            <person name="Abbas B."/>
            <person name="Merkel A.Y."/>
        </authorList>
    </citation>
    <scope>NUCLEOTIDE SEQUENCE [LARGE SCALE GENOMIC DNA]</scope>
    <source>
        <strain evidence="10 11">AB-CW4</strain>
    </source>
</reference>
<keyword evidence="2 8" id="KW-0690">Ribosome biogenesis</keyword>
<comment type="similarity">
    <text evidence="1 8">Belongs to the endoribonuclease YbeY family.</text>
</comment>
<feature type="binding site" evidence="8">
    <location>
        <position position="138"/>
    </location>
    <ligand>
        <name>Zn(2+)</name>
        <dbReference type="ChEBI" id="CHEBI:29105"/>
        <note>catalytic</note>
    </ligand>
</feature>
<dbReference type="InterPro" id="IPR002036">
    <property type="entry name" value="YbeY"/>
</dbReference>
<evidence type="ECO:0000256" key="6">
    <source>
        <dbReference type="ARBA" id="ARBA00022801"/>
    </source>
</evidence>
<comment type="subcellular location">
    <subcellularLocation>
        <location evidence="8">Cytoplasm</location>
    </subcellularLocation>
</comment>
<feature type="binding site" evidence="8">
    <location>
        <position position="144"/>
    </location>
    <ligand>
        <name>Zn(2+)</name>
        <dbReference type="ChEBI" id="CHEBI:29105"/>
        <note>catalytic</note>
    </ligand>
</feature>
<evidence type="ECO:0000256" key="3">
    <source>
        <dbReference type="ARBA" id="ARBA00022722"/>
    </source>
</evidence>
<comment type="function">
    <text evidence="8">Single strand-specific metallo-endoribonuclease involved in late-stage 70S ribosome quality control and in maturation of the 3' terminus of the 16S rRNA.</text>
</comment>
<keyword evidence="3 8" id="KW-0540">Nuclease</keyword>
<keyword evidence="8" id="KW-0963">Cytoplasm</keyword>
<proteinExistence type="inferred from homology"/>
<evidence type="ECO:0000256" key="8">
    <source>
        <dbReference type="HAMAP-Rule" id="MF_00009"/>
    </source>
</evidence>
<dbReference type="InterPro" id="IPR020549">
    <property type="entry name" value="YbeY_CS"/>
</dbReference>
<dbReference type="Gene3D" id="3.40.390.30">
    <property type="entry name" value="Metalloproteases ('zincins'), catalytic domain"/>
    <property type="match status" value="1"/>
</dbReference>